<dbReference type="GO" id="GO:0005524">
    <property type="term" value="F:ATP binding"/>
    <property type="evidence" value="ECO:0007669"/>
    <property type="project" value="InterPro"/>
</dbReference>
<dbReference type="SUPFAM" id="SSF56112">
    <property type="entry name" value="Protein kinase-like (PK-like)"/>
    <property type="match status" value="1"/>
</dbReference>
<evidence type="ECO:0000313" key="5">
    <source>
        <dbReference type="Proteomes" id="UP001234989"/>
    </source>
</evidence>
<feature type="region of interest" description="Disordered" evidence="2">
    <location>
        <begin position="248"/>
        <end position="267"/>
    </location>
</feature>
<dbReference type="EMBL" id="CP133616">
    <property type="protein sequence ID" value="WMV30948.1"/>
    <property type="molecule type" value="Genomic_DNA"/>
</dbReference>
<feature type="domain" description="Protein kinase" evidence="3">
    <location>
        <begin position="28"/>
        <end position="383"/>
    </location>
</feature>
<keyword evidence="5" id="KW-1185">Reference proteome</keyword>
<dbReference type="SMART" id="SM00220">
    <property type="entry name" value="S_TKc"/>
    <property type="match status" value="1"/>
</dbReference>
<proteinExistence type="inferred from homology"/>
<dbReference type="Proteomes" id="UP001234989">
    <property type="component" value="Chromosome 5"/>
</dbReference>
<evidence type="ECO:0000259" key="3">
    <source>
        <dbReference type="PROSITE" id="PS50011"/>
    </source>
</evidence>
<accession>A0AAF0QYT9</accession>
<dbReference type="Gene3D" id="1.10.510.10">
    <property type="entry name" value="Transferase(Phosphotransferase) domain 1"/>
    <property type="match status" value="1"/>
</dbReference>
<dbReference type="InterPro" id="IPR047173">
    <property type="entry name" value="STRAD_A/B-like"/>
</dbReference>
<dbReference type="GO" id="GO:0043539">
    <property type="term" value="F:protein serine/threonine kinase activator activity"/>
    <property type="evidence" value="ECO:0007669"/>
    <property type="project" value="InterPro"/>
</dbReference>
<reference evidence="4" key="1">
    <citation type="submission" date="2023-08" db="EMBL/GenBank/DDBJ databases">
        <title>A de novo genome assembly of Solanum verrucosum Schlechtendal, a Mexican diploid species geographically isolated from the other diploid A-genome species in potato relatives.</title>
        <authorList>
            <person name="Hosaka K."/>
        </authorList>
    </citation>
    <scope>NUCLEOTIDE SEQUENCE</scope>
    <source>
        <tissue evidence="4">Young leaves</tissue>
    </source>
</reference>
<protein>
    <recommendedName>
        <fullName evidence="3">Protein kinase domain-containing protein</fullName>
    </recommendedName>
</protein>
<organism evidence="4 5">
    <name type="scientific">Solanum verrucosum</name>
    <dbReference type="NCBI Taxonomy" id="315347"/>
    <lineage>
        <taxon>Eukaryota</taxon>
        <taxon>Viridiplantae</taxon>
        <taxon>Streptophyta</taxon>
        <taxon>Embryophyta</taxon>
        <taxon>Tracheophyta</taxon>
        <taxon>Spermatophyta</taxon>
        <taxon>Magnoliopsida</taxon>
        <taxon>eudicotyledons</taxon>
        <taxon>Gunneridae</taxon>
        <taxon>Pentapetalae</taxon>
        <taxon>asterids</taxon>
        <taxon>lamiids</taxon>
        <taxon>Solanales</taxon>
        <taxon>Solanaceae</taxon>
        <taxon>Solanoideae</taxon>
        <taxon>Solaneae</taxon>
        <taxon>Solanum</taxon>
    </lineage>
</organism>
<comment type="similarity">
    <text evidence="1">Belongs to the protein kinase superfamily. STE Ser/Thr protein kinase family. STE20 subfamily.</text>
</comment>
<sequence>MATGAGNMIAYRPIPGNIIIDTLAGTKYILQKVIGTCDFHFIYKACYYTVASTIEGRLLPTGYTTVKYIRPGYEVYKSKRAQQSMRNSNIIHFERWRIQDFRHGYCVALPYMSEGSLRYILSTRFHNGLPEDCIAIALKQALLGLFDLHFSDRVHKRFSAGNIYVNFKPRPVSNVEIKLGYAATIYESDLETPVVLERGPEPGNQPYLSLKGKNPGGPPVGFQFILDLSLLSDWAAAPEVFYSKYYDSDDENRNPAKSSSRSEDDDDYSFKSDIWLVGIAALELAYGNLRISHREELEGLIRKIKRSRRLPDKLEHLLEEYHEEEKKGKMKKVAGYLKDKMKLVQSKRSNKFSKEFEELVLDCLCSSESKRPSVADLLQRPFFRYAKNLKWFQRRVLYAKNRMPYC</sequence>
<evidence type="ECO:0000313" key="4">
    <source>
        <dbReference type="EMBL" id="WMV30948.1"/>
    </source>
</evidence>
<dbReference type="AlphaFoldDB" id="A0AAF0QYT9"/>
<dbReference type="PROSITE" id="PS50011">
    <property type="entry name" value="PROTEIN_KINASE_DOM"/>
    <property type="match status" value="1"/>
</dbReference>
<dbReference type="PANTHER" id="PTHR48014">
    <property type="entry name" value="SERINE/THREONINE-PROTEIN KINASE FRAY2"/>
    <property type="match status" value="1"/>
</dbReference>
<dbReference type="InterPro" id="IPR000719">
    <property type="entry name" value="Prot_kinase_dom"/>
</dbReference>
<name>A0AAF0QYT9_SOLVR</name>
<gene>
    <name evidence="4" type="ORF">MTR67_024333</name>
</gene>
<evidence type="ECO:0000256" key="1">
    <source>
        <dbReference type="ARBA" id="ARBA00008874"/>
    </source>
</evidence>
<dbReference type="InterPro" id="IPR011009">
    <property type="entry name" value="Kinase-like_dom_sf"/>
</dbReference>
<dbReference type="PANTHER" id="PTHR48014:SF3">
    <property type="entry name" value="PROTEIN KINASE DOMAIN-CONTAINING PROTEIN"/>
    <property type="match status" value="1"/>
</dbReference>
<evidence type="ECO:0000256" key="2">
    <source>
        <dbReference type="SAM" id="MobiDB-lite"/>
    </source>
</evidence>
<dbReference type="GO" id="GO:0004672">
    <property type="term" value="F:protein kinase activity"/>
    <property type="evidence" value="ECO:0007669"/>
    <property type="project" value="InterPro"/>
</dbReference>